<keyword evidence="7 11" id="KW-0274">FAD</keyword>
<dbReference type="InterPro" id="IPR001433">
    <property type="entry name" value="OxRdtase_FAD/NAD-bd"/>
</dbReference>
<evidence type="ECO:0000256" key="9">
    <source>
        <dbReference type="ARBA" id="ARBA00023002"/>
    </source>
</evidence>
<dbReference type="Pfam" id="PF00258">
    <property type="entry name" value="Flavodoxin_1"/>
    <property type="match status" value="1"/>
</dbReference>
<feature type="binding site" evidence="11">
    <location>
        <position position="460"/>
    </location>
    <ligand>
        <name>NADP(+)</name>
        <dbReference type="ChEBI" id="CHEBI:58349"/>
    </ligand>
</feature>
<keyword evidence="9 11" id="KW-0560">Oxidoreductase</keyword>
<keyword evidence="15" id="KW-1185">Reference proteome</keyword>
<dbReference type="PRINTS" id="PR00369">
    <property type="entry name" value="FLAVODOXIN"/>
</dbReference>
<dbReference type="AlphaFoldDB" id="A0A7R9QBK3"/>
<dbReference type="GO" id="GO:0005829">
    <property type="term" value="C:cytosol"/>
    <property type="evidence" value="ECO:0007669"/>
    <property type="project" value="UniProtKB-ARBA"/>
</dbReference>
<keyword evidence="4 11" id="KW-0963">Cytoplasm</keyword>
<dbReference type="PROSITE" id="PS51384">
    <property type="entry name" value="FAD_FR"/>
    <property type="match status" value="1"/>
</dbReference>
<dbReference type="InterPro" id="IPR023173">
    <property type="entry name" value="NADPH_Cyt_P450_Rdtase_alpha"/>
</dbReference>
<comment type="cofactor">
    <cofactor evidence="1 11">
        <name>FMN</name>
        <dbReference type="ChEBI" id="CHEBI:58210"/>
    </cofactor>
</comment>
<comment type="similarity">
    <text evidence="11">In the C-terminal section; belongs to the flavoprotein pyridine nucleotide cytochrome reductase family.</text>
</comment>
<dbReference type="Gene3D" id="3.40.50.360">
    <property type="match status" value="1"/>
</dbReference>
<dbReference type="InterPro" id="IPR017927">
    <property type="entry name" value="FAD-bd_FR_type"/>
</dbReference>
<keyword evidence="6 11" id="KW-0288">FMN</keyword>
<dbReference type="Pfam" id="PF00667">
    <property type="entry name" value="FAD_binding_1"/>
    <property type="match status" value="1"/>
</dbReference>
<dbReference type="Proteomes" id="UP000728032">
    <property type="component" value="Unassembled WGS sequence"/>
</dbReference>
<dbReference type="InterPro" id="IPR028879">
    <property type="entry name" value="NDOR1"/>
</dbReference>
<dbReference type="FunFam" id="1.20.990.10:FF:000008">
    <property type="entry name" value="NADPH-dependent diflavin oxidoreductase 1"/>
    <property type="match status" value="1"/>
</dbReference>
<feature type="domain" description="Flavodoxin-like" evidence="12">
    <location>
        <begin position="3"/>
        <end position="147"/>
    </location>
</feature>
<gene>
    <name evidence="14" type="ORF">ONB1V03_LOCUS2156</name>
</gene>
<organism evidence="14">
    <name type="scientific">Oppiella nova</name>
    <dbReference type="NCBI Taxonomy" id="334625"/>
    <lineage>
        <taxon>Eukaryota</taxon>
        <taxon>Metazoa</taxon>
        <taxon>Ecdysozoa</taxon>
        <taxon>Arthropoda</taxon>
        <taxon>Chelicerata</taxon>
        <taxon>Arachnida</taxon>
        <taxon>Acari</taxon>
        <taxon>Acariformes</taxon>
        <taxon>Sarcoptiformes</taxon>
        <taxon>Oribatida</taxon>
        <taxon>Brachypylina</taxon>
        <taxon>Oppioidea</taxon>
        <taxon>Oppiidae</taxon>
        <taxon>Oppiella</taxon>
    </lineage>
</organism>
<dbReference type="PRINTS" id="PR00371">
    <property type="entry name" value="FPNCR"/>
</dbReference>
<dbReference type="EMBL" id="OC915292">
    <property type="protein sequence ID" value="CAD7639716.1"/>
    <property type="molecule type" value="Genomic_DNA"/>
</dbReference>
<dbReference type="InterPro" id="IPR003097">
    <property type="entry name" value="CysJ-like_FAD-binding"/>
</dbReference>
<dbReference type="InterPro" id="IPR039261">
    <property type="entry name" value="FNR_nucleotide-bd"/>
</dbReference>
<dbReference type="InterPro" id="IPR008254">
    <property type="entry name" value="Flavodoxin/NO_synth"/>
</dbReference>
<reference evidence="14" key="1">
    <citation type="submission" date="2020-11" db="EMBL/GenBank/DDBJ databases">
        <authorList>
            <person name="Tran Van P."/>
        </authorList>
    </citation>
    <scope>NUCLEOTIDE SEQUENCE</scope>
</reference>
<evidence type="ECO:0000313" key="15">
    <source>
        <dbReference type="Proteomes" id="UP000728032"/>
    </source>
</evidence>
<feature type="binding site" evidence="11">
    <location>
        <begin position="384"/>
        <end position="387"/>
    </location>
    <ligand>
        <name>FAD</name>
        <dbReference type="ChEBI" id="CHEBI:57692"/>
    </ligand>
</feature>
<evidence type="ECO:0000256" key="11">
    <source>
        <dbReference type="HAMAP-Rule" id="MF_03178"/>
    </source>
</evidence>
<dbReference type="EC" id="1.18.1.-" evidence="11"/>
<dbReference type="InterPro" id="IPR001094">
    <property type="entry name" value="Flavdoxin-like"/>
</dbReference>
<comment type="function">
    <text evidence="11">NADPH-dependent reductase which is a central component of the cytosolic iron-sulfur (Fe-S) protein assembly (CIA) machinery. Transfers electrons from NADPH via its FAD and FMN prosthetic groups to the [2Fe-2S] cluster of the anamorsin/DRE2 homolog, another key component of the CIA machinery. In turn, this reduced cluster provides electrons for assembly of cytosolic iron-sulfur cluster proteins.</text>
</comment>
<dbReference type="GO" id="GO:0016651">
    <property type="term" value="F:oxidoreductase activity, acting on NAD(P)H"/>
    <property type="evidence" value="ECO:0007669"/>
    <property type="project" value="UniProtKB-UniRule"/>
</dbReference>
<dbReference type="PANTHER" id="PTHR19384:SF10">
    <property type="entry name" value="NADPH-DEPENDENT DIFLAVIN OXIDOREDUCTASE 1"/>
    <property type="match status" value="1"/>
</dbReference>
<dbReference type="GO" id="GO:0010181">
    <property type="term" value="F:FMN binding"/>
    <property type="evidence" value="ECO:0007669"/>
    <property type="project" value="UniProtKB-UniRule"/>
</dbReference>
<dbReference type="GO" id="GO:0016226">
    <property type="term" value="P:iron-sulfur cluster assembly"/>
    <property type="evidence" value="ECO:0007669"/>
    <property type="project" value="UniProtKB-UniRule"/>
</dbReference>
<name>A0A7R9QBK3_9ACAR</name>
<evidence type="ECO:0000256" key="5">
    <source>
        <dbReference type="ARBA" id="ARBA00022630"/>
    </source>
</evidence>
<dbReference type="Pfam" id="PF00175">
    <property type="entry name" value="NAD_binding_1"/>
    <property type="match status" value="1"/>
</dbReference>
<comment type="cofactor">
    <cofactor evidence="2 11">
        <name>FAD</name>
        <dbReference type="ChEBI" id="CHEBI:57692"/>
    </cofactor>
</comment>
<dbReference type="GO" id="GO:0050661">
    <property type="term" value="F:NADP binding"/>
    <property type="evidence" value="ECO:0007669"/>
    <property type="project" value="UniProtKB-UniRule"/>
</dbReference>
<dbReference type="HAMAP" id="MF_03178">
    <property type="entry name" value="NDOR1"/>
    <property type="match status" value="1"/>
</dbReference>
<dbReference type="Gene3D" id="1.20.990.10">
    <property type="entry name" value="NADPH-cytochrome p450 Reductase, Chain A, domain 3"/>
    <property type="match status" value="1"/>
</dbReference>
<evidence type="ECO:0000256" key="6">
    <source>
        <dbReference type="ARBA" id="ARBA00022643"/>
    </source>
</evidence>
<dbReference type="InterPro" id="IPR001709">
    <property type="entry name" value="Flavoprot_Pyr_Nucl_cyt_Rdtase"/>
</dbReference>
<evidence type="ECO:0000256" key="4">
    <source>
        <dbReference type="ARBA" id="ARBA00022490"/>
    </source>
</evidence>
<evidence type="ECO:0000256" key="10">
    <source>
        <dbReference type="ARBA" id="ARBA00052174"/>
    </source>
</evidence>
<comment type="caution">
    <text evidence="11">Lacks conserved residue(s) required for the propagation of feature annotation.</text>
</comment>
<evidence type="ECO:0000256" key="7">
    <source>
        <dbReference type="ARBA" id="ARBA00022827"/>
    </source>
</evidence>
<keyword evidence="5 11" id="KW-0285">Flavoprotein</keyword>
<comment type="similarity">
    <text evidence="11">Belongs to the NADPH-dependent diflavin oxidoreductase NDOR1 family.</text>
</comment>
<dbReference type="FunFam" id="3.40.50.80:FF:000030">
    <property type="entry name" value="NADPH-dependent diflavin oxidoreductase 1"/>
    <property type="match status" value="1"/>
</dbReference>
<feature type="binding site" evidence="11">
    <location>
        <position position="129"/>
    </location>
    <ligand>
        <name>FMN</name>
        <dbReference type="ChEBI" id="CHEBI:58210"/>
    </ligand>
</feature>
<dbReference type="PROSITE" id="PS50902">
    <property type="entry name" value="FLAVODOXIN_LIKE"/>
    <property type="match status" value="1"/>
</dbReference>
<feature type="binding site" evidence="11">
    <location>
        <begin position="418"/>
        <end position="421"/>
    </location>
    <ligand>
        <name>FAD</name>
        <dbReference type="ChEBI" id="CHEBI:57692"/>
    </ligand>
</feature>
<comment type="catalytic activity">
    <reaction evidence="10">
        <text>2 oxidized [2Fe-2S]-[protein] + NADPH = 2 reduced [2Fe-2S]-[protein] + NADP(+) + H(+)</text>
        <dbReference type="Rhea" id="RHEA:67716"/>
        <dbReference type="Rhea" id="RHEA-COMP:17327"/>
        <dbReference type="Rhea" id="RHEA-COMP:17328"/>
        <dbReference type="ChEBI" id="CHEBI:15378"/>
        <dbReference type="ChEBI" id="CHEBI:33737"/>
        <dbReference type="ChEBI" id="CHEBI:33738"/>
        <dbReference type="ChEBI" id="CHEBI:57783"/>
        <dbReference type="ChEBI" id="CHEBI:58349"/>
    </reaction>
    <physiologicalReaction direction="left-to-right" evidence="10">
        <dbReference type="Rhea" id="RHEA:67717"/>
    </physiologicalReaction>
</comment>
<feature type="binding site" evidence="11">
    <location>
        <begin position="521"/>
        <end position="525"/>
    </location>
    <ligand>
        <name>NADP(+)</name>
        <dbReference type="ChEBI" id="CHEBI:58349"/>
    </ligand>
</feature>
<dbReference type="PANTHER" id="PTHR19384">
    <property type="entry name" value="NITRIC OXIDE SYNTHASE-RELATED"/>
    <property type="match status" value="1"/>
</dbReference>
<feature type="binding site" evidence="11">
    <location>
        <begin position="56"/>
        <end position="59"/>
    </location>
    <ligand>
        <name>FMN</name>
        <dbReference type="ChEBI" id="CHEBI:58210"/>
    </ligand>
</feature>
<comment type="subcellular location">
    <subcellularLocation>
        <location evidence="3 11">Cytoplasm</location>
    </subcellularLocation>
</comment>
<keyword evidence="8 11" id="KW-0521">NADP</keyword>
<dbReference type="Gene3D" id="3.40.50.80">
    <property type="entry name" value="Nucleotide-binding domain of ferredoxin-NADP reductase (FNR) module"/>
    <property type="match status" value="1"/>
</dbReference>
<evidence type="ECO:0000259" key="12">
    <source>
        <dbReference type="PROSITE" id="PS50902"/>
    </source>
</evidence>
<evidence type="ECO:0000259" key="13">
    <source>
        <dbReference type="PROSITE" id="PS51384"/>
    </source>
</evidence>
<feature type="binding site" evidence="11">
    <location>
        <begin position="9"/>
        <end position="14"/>
    </location>
    <ligand>
        <name>FMN</name>
        <dbReference type="ChEBI" id="CHEBI:58210"/>
    </ligand>
</feature>
<dbReference type="OrthoDB" id="1856718at2759"/>
<accession>A0A7R9QBK3</accession>
<comment type="similarity">
    <text evidence="11">In the N-terminal section; belongs to the flavodoxin family.</text>
</comment>
<dbReference type="EMBL" id="CAJPVJ010000467">
    <property type="protein sequence ID" value="CAG2162563.1"/>
    <property type="molecule type" value="Genomic_DNA"/>
</dbReference>
<feature type="binding site" evidence="11">
    <location>
        <position position="598"/>
    </location>
    <ligand>
        <name>FAD</name>
        <dbReference type="ChEBI" id="CHEBI:57692"/>
    </ligand>
</feature>
<dbReference type="SUPFAM" id="SSF63380">
    <property type="entry name" value="Riboflavin synthase domain-like"/>
    <property type="match status" value="1"/>
</dbReference>
<evidence type="ECO:0000256" key="3">
    <source>
        <dbReference type="ARBA" id="ARBA00004496"/>
    </source>
</evidence>
<feature type="binding site" evidence="11">
    <location>
        <begin position="515"/>
        <end position="516"/>
    </location>
    <ligand>
        <name>NADP(+)</name>
        <dbReference type="ChEBI" id="CHEBI:58349"/>
    </ligand>
</feature>
<feature type="domain" description="FAD-binding FR-type" evidence="13">
    <location>
        <begin position="204"/>
        <end position="447"/>
    </location>
</feature>
<proteinExistence type="inferred from homology"/>
<protein>
    <recommendedName>
        <fullName evidence="11">NADPH-dependent diflavin oxidoreductase 1</fullName>
        <ecNumber evidence="11">1.18.1.-</ecNumber>
    </recommendedName>
    <alternativeName>
        <fullName evidence="11">NADPH-dependent FMN and FAD-containing oxidoreductase</fullName>
    </alternativeName>
</protein>
<evidence type="ECO:0000256" key="8">
    <source>
        <dbReference type="ARBA" id="ARBA00022857"/>
    </source>
</evidence>
<sequence>MDLMILYGSETGNSEELAKRIGRQAIDRSIRVRVMACDEYNVSQLIDEKIVLLIVSTTGVGEEPNNMKNFWNFIRRRDLPNDSLCSVFVSVIGFGDSSYERFNFVAKKLHKRVLALGAKPFMDLVLGDEQHDCGPNAVIDPWLQVFWSRVCELLSLSPDLSQIQDSDQLFSPSFKVNFVDKKWEQSYKNNFQEMHQTVQHFHKHNPYLAKVLSNERITSEDHFQDVRHIKLEVNDTKLSYGLGDVCCIKPQNSDLNINRFLSLLNLNKDMYFTLEKNEHNWLSESSYYNNLPKPCSVLTLVTEYMDIQSIPKPSFFDLFYRFSDNDLEKEKLKQFAQNSTSDDLYEYCNRPKRNILEVLTDFPHTTARITFQYLFDLIPAINPRYFSIASSMNVYPNELHLLVAVVHYKTRLKDPRLGLCSNWLANQLPSKNSNVPIYIKKGTFRLAPDSAPIIMIGPGTGVAPFRAFIGDRALKKISNNFLFFGCRYRKSDFYFEEEWKRFNENGFLDFFSAFSRDSDQKVYVQNILWQQKDLVFELIHHKNALVYVSGNAKQMPKQVRETICDIFKDRMGGQPDSKETELLVNRLELRGRIQYECWS</sequence>
<evidence type="ECO:0000256" key="2">
    <source>
        <dbReference type="ARBA" id="ARBA00001974"/>
    </source>
</evidence>
<evidence type="ECO:0000256" key="1">
    <source>
        <dbReference type="ARBA" id="ARBA00001917"/>
    </source>
</evidence>
<dbReference type="GO" id="GO:0160246">
    <property type="term" value="F:NADPH-iron-sulfur [2Fe-2S] protein oxidoreductase activity"/>
    <property type="evidence" value="ECO:0007669"/>
    <property type="project" value="InterPro"/>
</dbReference>
<dbReference type="GO" id="GO:0050660">
    <property type="term" value="F:flavin adenine dinucleotide binding"/>
    <property type="evidence" value="ECO:0007669"/>
    <property type="project" value="UniProtKB-UniRule"/>
</dbReference>
<dbReference type="Gene3D" id="2.40.30.10">
    <property type="entry name" value="Translation factors"/>
    <property type="match status" value="1"/>
</dbReference>
<dbReference type="InterPro" id="IPR029039">
    <property type="entry name" value="Flavoprotein-like_sf"/>
</dbReference>
<evidence type="ECO:0000313" key="14">
    <source>
        <dbReference type="EMBL" id="CAD7639716.1"/>
    </source>
</evidence>
<dbReference type="SUPFAM" id="SSF52343">
    <property type="entry name" value="Ferredoxin reductase-like, C-terminal NADP-linked domain"/>
    <property type="match status" value="1"/>
</dbReference>
<dbReference type="InterPro" id="IPR017938">
    <property type="entry name" value="Riboflavin_synthase-like_b-brl"/>
</dbReference>
<dbReference type="SUPFAM" id="SSF52218">
    <property type="entry name" value="Flavoproteins"/>
    <property type="match status" value="1"/>
</dbReference>